<dbReference type="EMBL" id="NMUH01000474">
    <property type="protein sequence ID" value="MQL79771.1"/>
    <property type="molecule type" value="Genomic_DNA"/>
</dbReference>
<sequence length="207" mass="22352">MTAPLSCPRLFSLLSPFSSSSLIFLLAFALGCVLAIAVSVSVSRRKGCRLKEEARRRPLAEKVGDDSAVSIVAPESGGDAHHHLGHPEWVPVPSPPPPPLLGGGEGEEKKKKKKRGRKKKQEAQSEAGSDGGEEPGCGDKDRVEWSGGKQGVDGIYPFSTFSSATQRRIKQQYDQLVKSNQAKALTMAQRRQVTEATEGSPQPQRPR</sequence>
<evidence type="ECO:0000313" key="3">
    <source>
        <dbReference type="EMBL" id="MQL79771.1"/>
    </source>
</evidence>
<feature type="compositionally biased region" description="Basic and acidic residues" evidence="1">
    <location>
        <begin position="53"/>
        <end position="65"/>
    </location>
</feature>
<dbReference type="Proteomes" id="UP000652761">
    <property type="component" value="Unassembled WGS sequence"/>
</dbReference>
<evidence type="ECO:0000256" key="1">
    <source>
        <dbReference type="SAM" id="MobiDB-lite"/>
    </source>
</evidence>
<dbReference type="PANTHER" id="PTHR35991:SF1">
    <property type="entry name" value="CA-RESPONSIVE PROTEIN"/>
    <property type="match status" value="1"/>
</dbReference>
<reference evidence="3" key="1">
    <citation type="submission" date="2017-07" db="EMBL/GenBank/DDBJ databases">
        <title>Taro Niue Genome Assembly and Annotation.</title>
        <authorList>
            <person name="Atibalentja N."/>
            <person name="Keating K."/>
            <person name="Fields C.J."/>
        </authorList>
    </citation>
    <scope>NUCLEOTIDE SEQUENCE</scope>
    <source>
        <strain evidence="3">Niue_2</strain>
        <tissue evidence="3">Leaf</tissue>
    </source>
</reference>
<feature type="region of interest" description="Disordered" evidence="1">
    <location>
        <begin position="53"/>
        <end position="163"/>
    </location>
</feature>
<evidence type="ECO:0008006" key="5">
    <source>
        <dbReference type="Google" id="ProtNLM"/>
    </source>
</evidence>
<keyword evidence="2" id="KW-0472">Membrane</keyword>
<keyword evidence="2" id="KW-0812">Transmembrane</keyword>
<dbReference type="AlphaFoldDB" id="A0A843U8F4"/>
<keyword evidence="2" id="KW-1133">Transmembrane helix</keyword>
<evidence type="ECO:0000313" key="4">
    <source>
        <dbReference type="Proteomes" id="UP000652761"/>
    </source>
</evidence>
<gene>
    <name evidence="3" type="ORF">Taro_012204</name>
</gene>
<feature type="compositionally biased region" description="Pro residues" evidence="1">
    <location>
        <begin position="90"/>
        <end position="100"/>
    </location>
</feature>
<comment type="caution">
    <text evidence="3">The sequence shown here is derived from an EMBL/GenBank/DDBJ whole genome shotgun (WGS) entry which is preliminary data.</text>
</comment>
<organism evidence="3 4">
    <name type="scientific">Colocasia esculenta</name>
    <name type="common">Wild taro</name>
    <name type="synonym">Arum esculentum</name>
    <dbReference type="NCBI Taxonomy" id="4460"/>
    <lineage>
        <taxon>Eukaryota</taxon>
        <taxon>Viridiplantae</taxon>
        <taxon>Streptophyta</taxon>
        <taxon>Embryophyta</taxon>
        <taxon>Tracheophyta</taxon>
        <taxon>Spermatophyta</taxon>
        <taxon>Magnoliopsida</taxon>
        <taxon>Liliopsida</taxon>
        <taxon>Araceae</taxon>
        <taxon>Aroideae</taxon>
        <taxon>Colocasieae</taxon>
        <taxon>Colocasia</taxon>
    </lineage>
</organism>
<proteinExistence type="predicted"/>
<protein>
    <recommendedName>
        <fullName evidence="5">Transmembrane protein</fullName>
    </recommendedName>
</protein>
<feature type="compositionally biased region" description="Basic residues" evidence="1">
    <location>
        <begin position="110"/>
        <end position="120"/>
    </location>
</feature>
<feature type="transmembrane region" description="Helical" evidence="2">
    <location>
        <begin position="20"/>
        <end position="42"/>
    </location>
</feature>
<keyword evidence="4" id="KW-1185">Reference proteome</keyword>
<name>A0A843U8F4_COLES</name>
<dbReference type="PANTHER" id="PTHR35991">
    <property type="entry name" value="CA-RESPONSIVE PROTEIN"/>
    <property type="match status" value="1"/>
</dbReference>
<accession>A0A843U8F4</accession>
<dbReference type="OrthoDB" id="1925033at2759"/>
<feature type="region of interest" description="Disordered" evidence="1">
    <location>
        <begin position="184"/>
        <end position="207"/>
    </location>
</feature>
<evidence type="ECO:0000256" key="2">
    <source>
        <dbReference type="SAM" id="Phobius"/>
    </source>
</evidence>